<dbReference type="GO" id="GO:0017183">
    <property type="term" value="P:protein histidyl modification to diphthamide"/>
    <property type="evidence" value="ECO:0007669"/>
    <property type="project" value="TreeGrafter"/>
</dbReference>
<keyword evidence="2" id="KW-0677">Repeat</keyword>
<reference evidence="4" key="1">
    <citation type="journal article" date="2022" name="bioRxiv">
        <title>Deciphering the potential niche of two novel black yeast fungi from a biological soil crust based on their genomes, phenotypes, and melanin regulation.</title>
        <authorList>
            <consortium name="DOE Joint Genome Institute"/>
            <person name="Carr E.C."/>
            <person name="Barton Q."/>
            <person name="Grambo S."/>
            <person name="Sullivan M."/>
            <person name="Renfro C.M."/>
            <person name="Kuo A."/>
            <person name="Pangilinan J."/>
            <person name="Lipzen A."/>
            <person name="Keymanesh K."/>
            <person name="Savage E."/>
            <person name="Barry K."/>
            <person name="Grigoriev I.V."/>
            <person name="Riekhof W.R."/>
            <person name="Harris S.S."/>
        </authorList>
    </citation>
    <scope>NUCLEOTIDE SEQUENCE</scope>
    <source>
        <strain evidence="4">JF 03-4F</strain>
    </source>
</reference>
<evidence type="ECO:0000256" key="1">
    <source>
        <dbReference type="ARBA" id="ARBA00022574"/>
    </source>
</evidence>
<dbReference type="Proteomes" id="UP001203852">
    <property type="component" value="Unassembled WGS sequence"/>
</dbReference>
<dbReference type="PANTHER" id="PTHR46042">
    <property type="entry name" value="DIPHTHINE METHYLTRANSFERASE"/>
    <property type="match status" value="1"/>
</dbReference>
<dbReference type="GO" id="GO:0061685">
    <property type="term" value="F:diphthine methylesterase activity"/>
    <property type="evidence" value="ECO:0007669"/>
    <property type="project" value="TreeGrafter"/>
</dbReference>
<sequence>MEDPQIKYTTRTAEQEVDTVEICPSHPDYMIIGTYSLVKKDDRRDYEAQARRGTIQVMTVHPEFKPLYAGMLPPQLDRVTFPCAVLDIHFHPADGILLGVATSNAHVYFFRFIKHGDVLGRRVITKLLPLGSVRVSEDHEHGLTALVTQFSWFPELRNHGVSGISDVQDVSFAASTSFGETKIISMSVPLIKDLFDERANAPPAELPSSVTNIHKHELEAWTVAAVTLRSATQSQDNTIHRMILSGGDDSALIASAIELPCSPSQPGTPSISSSDEFGPTPMPLWKDRRNHTAGVVAILPLPSNDESPIPHPRKTIITGSYDEYLRIFELDTKTYRAIWKTELKFGGGVWRLKVLDQYTTPTVGDSIPHHHSLILASLMHGGAAVVRLTYSADSDSWSITPLVTFRAGHESMVYCCDARLDNRTAEEAPPTYTVVSTSFYDMKICTWKFVDHFKVHQNKIA</sequence>
<dbReference type="InterPro" id="IPR036322">
    <property type="entry name" value="WD40_repeat_dom_sf"/>
</dbReference>
<accession>A0AAN6IC41</accession>
<dbReference type="EMBL" id="MU404354">
    <property type="protein sequence ID" value="KAI1612382.1"/>
    <property type="molecule type" value="Genomic_DNA"/>
</dbReference>
<dbReference type="GO" id="GO:0005737">
    <property type="term" value="C:cytoplasm"/>
    <property type="evidence" value="ECO:0007669"/>
    <property type="project" value="TreeGrafter"/>
</dbReference>
<dbReference type="InterPro" id="IPR052415">
    <property type="entry name" value="Diphthine_MTase"/>
</dbReference>
<proteinExistence type="predicted"/>
<comment type="caution">
    <text evidence="4">The sequence shown here is derived from an EMBL/GenBank/DDBJ whole genome shotgun (WGS) entry which is preliminary data.</text>
</comment>
<dbReference type="PANTHER" id="PTHR46042:SF1">
    <property type="entry name" value="DIPHTHINE METHYLTRANSFERASE"/>
    <property type="match status" value="1"/>
</dbReference>
<dbReference type="InterPro" id="IPR015943">
    <property type="entry name" value="WD40/YVTN_repeat-like_dom_sf"/>
</dbReference>
<evidence type="ECO:0000313" key="5">
    <source>
        <dbReference type="Proteomes" id="UP001203852"/>
    </source>
</evidence>
<gene>
    <name evidence="4" type="ORF">EDD36DRAFT_436797</name>
</gene>
<dbReference type="SUPFAM" id="SSF50978">
    <property type="entry name" value="WD40 repeat-like"/>
    <property type="match status" value="1"/>
</dbReference>
<dbReference type="AlphaFoldDB" id="A0AAN6IC41"/>
<dbReference type="Gene3D" id="2.130.10.10">
    <property type="entry name" value="YVTN repeat-like/Quinoprotein amine dehydrogenase"/>
    <property type="match status" value="1"/>
</dbReference>
<name>A0AAN6IC41_9EURO</name>
<evidence type="ECO:0000313" key="4">
    <source>
        <dbReference type="EMBL" id="KAI1612382.1"/>
    </source>
</evidence>
<protein>
    <submittedName>
        <fullName evidence="4">Uncharacterized protein</fullName>
    </submittedName>
</protein>
<keyword evidence="1" id="KW-0853">WD repeat</keyword>
<keyword evidence="5" id="KW-1185">Reference proteome</keyword>
<comment type="pathway">
    <text evidence="3">Protein modification.</text>
</comment>
<evidence type="ECO:0000256" key="2">
    <source>
        <dbReference type="ARBA" id="ARBA00022737"/>
    </source>
</evidence>
<evidence type="ECO:0000256" key="3">
    <source>
        <dbReference type="ARBA" id="ARBA00043952"/>
    </source>
</evidence>
<organism evidence="4 5">
    <name type="scientific">Exophiala viscosa</name>
    <dbReference type="NCBI Taxonomy" id="2486360"/>
    <lineage>
        <taxon>Eukaryota</taxon>
        <taxon>Fungi</taxon>
        <taxon>Dikarya</taxon>
        <taxon>Ascomycota</taxon>
        <taxon>Pezizomycotina</taxon>
        <taxon>Eurotiomycetes</taxon>
        <taxon>Chaetothyriomycetidae</taxon>
        <taxon>Chaetothyriales</taxon>
        <taxon>Herpotrichiellaceae</taxon>
        <taxon>Exophiala</taxon>
    </lineage>
</organism>